<protein>
    <submittedName>
        <fullName evidence="1">Uncharacterized protein</fullName>
    </submittedName>
</protein>
<gene>
    <name evidence="1" type="ORF">KK078_12280</name>
</gene>
<name>A0AAP2D8M6_9BACT</name>
<keyword evidence="2" id="KW-1185">Reference proteome</keyword>
<dbReference type="RefSeq" id="WP_254090570.1">
    <property type="nucleotide sequence ID" value="NZ_JAHESC010000015.1"/>
</dbReference>
<dbReference type="AlphaFoldDB" id="A0AAP2D8M6"/>
<organism evidence="1 2">
    <name type="scientific">Dawidia soli</name>
    <dbReference type="NCBI Taxonomy" id="2782352"/>
    <lineage>
        <taxon>Bacteria</taxon>
        <taxon>Pseudomonadati</taxon>
        <taxon>Bacteroidota</taxon>
        <taxon>Cytophagia</taxon>
        <taxon>Cytophagales</taxon>
        <taxon>Chryseotaleaceae</taxon>
        <taxon>Dawidia</taxon>
    </lineage>
</organism>
<reference evidence="1 2" key="1">
    <citation type="submission" date="2021-05" db="EMBL/GenBank/DDBJ databases">
        <title>A Polyphasic approach of four new species of the genus Ohtaekwangia: Ohtaekwangia histidinii sp. nov., Ohtaekwangia cretensis sp. nov., Ohtaekwangia indiensis sp. nov., Ohtaekwangia reichenbachii sp. nov. from diverse environment.</title>
        <authorList>
            <person name="Octaviana S."/>
        </authorList>
    </citation>
    <scope>NUCLEOTIDE SEQUENCE [LARGE SCALE GENOMIC DNA]</scope>
    <source>
        <strain evidence="1 2">PWU37</strain>
    </source>
</reference>
<evidence type="ECO:0000313" key="1">
    <source>
        <dbReference type="EMBL" id="MBT1687339.1"/>
    </source>
</evidence>
<dbReference type="EMBL" id="JAHESC010000015">
    <property type="protein sequence ID" value="MBT1687339.1"/>
    <property type="molecule type" value="Genomic_DNA"/>
</dbReference>
<comment type="caution">
    <text evidence="1">The sequence shown here is derived from an EMBL/GenBank/DDBJ whole genome shotgun (WGS) entry which is preliminary data.</text>
</comment>
<dbReference type="Proteomes" id="UP001319180">
    <property type="component" value="Unassembled WGS sequence"/>
</dbReference>
<evidence type="ECO:0000313" key="2">
    <source>
        <dbReference type="Proteomes" id="UP001319180"/>
    </source>
</evidence>
<dbReference type="Gene3D" id="3.30.1460.10">
    <property type="match status" value="1"/>
</dbReference>
<accession>A0AAP2D8M6</accession>
<sequence>MISTLPGFMEYVEKYADHIGGQYTDYDHTKSVIVVPINGSRFQTVLASAQTSPVSGREQALFTSKVCEFTPNIDLRALLEQNAHFDYSKFILEEGYVKVEASCLSETVSEEQVKEMIQEVAQLADHYELKLTGKDIH</sequence>
<proteinExistence type="predicted"/>